<dbReference type="PANTHER" id="PTHR37422:SF13">
    <property type="entry name" value="LIPOPOLYSACCHARIDE BIOSYNTHESIS PROTEIN PA4999-RELATED"/>
    <property type="match status" value="1"/>
</dbReference>
<comment type="caution">
    <text evidence="7">The sequence shown here is derived from an EMBL/GenBank/DDBJ whole genome shotgun (WGS) entry which is preliminary data.</text>
</comment>
<evidence type="ECO:0000256" key="2">
    <source>
        <dbReference type="ARBA" id="ARBA00022692"/>
    </source>
</evidence>
<evidence type="ECO:0000256" key="3">
    <source>
        <dbReference type="ARBA" id="ARBA00022989"/>
    </source>
</evidence>
<evidence type="ECO:0000259" key="6">
    <source>
        <dbReference type="Pfam" id="PF04932"/>
    </source>
</evidence>
<evidence type="ECO:0000313" key="7">
    <source>
        <dbReference type="EMBL" id="RRD38594.1"/>
    </source>
</evidence>
<evidence type="ECO:0000256" key="1">
    <source>
        <dbReference type="ARBA" id="ARBA00004141"/>
    </source>
</evidence>
<feature type="transmembrane region" description="Helical" evidence="5">
    <location>
        <begin position="322"/>
        <end position="344"/>
    </location>
</feature>
<feature type="transmembrane region" description="Helical" evidence="5">
    <location>
        <begin position="87"/>
        <end position="107"/>
    </location>
</feature>
<organism evidence="7">
    <name type="scientific">Fusobacterium nucleatum</name>
    <dbReference type="NCBI Taxonomy" id="851"/>
    <lineage>
        <taxon>Bacteria</taxon>
        <taxon>Fusobacteriati</taxon>
        <taxon>Fusobacteriota</taxon>
        <taxon>Fusobacteriia</taxon>
        <taxon>Fusobacteriales</taxon>
        <taxon>Fusobacteriaceae</taxon>
        <taxon>Fusobacterium</taxon>
    </lineage>
</organism>
<dbReference type="EMBL" id="RQZD01000001">
    <property type="protein sequence ID" value="RRD38594.1"/>
    <property type="molecule type" value="Genomic_DNA"/>
</dbReference>
<dbReference type="AlphaFoldDB" id="A0A3P1VWD7"/>
<feature type="transmembrane region" description="Helical" evidence="5">
    <location>
        <begin position="206"/>
        <end position="222"/>
    </location>
</feature>
<dbReference type="InterPro" id="IPR051533">
    <property type="entry name" value="WaaL-like"/>
</dbReference>
<feature type="transmembrane region" description="Helical" evidence="5">
    <location>
        <begin position="184"/>
        <end position="200"/>
    </location>
</feature>
<feature type="transmembrane region" description="Helical" evidence="5">
    <location>
        <begin position="36"/>
        <end position="52"/>
    </location>
</feature>
<feature type="transmembrane region" description="Helical" evidence="5">
    <location>
        <begin position="119"/>
        <end position="139"/>
    </location>
</feature>
<feature type="transmembrane region" description="Helical" evidence="5">
    <location>
        <begin position="227"/>
        <end position="244"/>
    </location>
</feature>
<comment type="subcellular location">
    <subcellularLocation>
        <location evidence="1">Membrane</location>
        <topology evidence="1">Multi-pass membrane protein</topology>
    </subcellularLocation>
</comment>
<keyword evidence="3 5" id="KW-1133">Transmembrane helix</keyword>
<keyword evidence="2 5" id="KW-0812">Transmembrane</keyword>
<feature type="transmembrane region" description="Helical" evidence="5">
    <location>
        <begin position="159"/>
        <end position="177"/>
    </location>
</feature>
<feature type="transmembrane region" description="Helical" evidence="5">
    <location>
        <begin position="380"/>
        <end position="398"/>
    </location>
</feature>
<dbReference type="PANTHER" id="PTHR37422">
    <property type="entry name" value="TEICHURONIC ACID BIOSYNTHESIS PROTEIN TUAE"/>
    <property type="match status" value="1"/>
</dbReference>
<accession>A0A3P1VWD7</accession>
<keyword evidence="4 5" id="KW-0472">Membrane</keyword>
<sequence>MNVSSKKHEFLNNLILVSMLVYLFFLSRRGGDTKDIISIFIMFLISIYSFRNGIKGYLIHKKDIIISIIYLILVSISYIIVDEKGSDKFYVFSHATIFSIGFMLVLLNYKLEDKYIKYILPILLLISISSIYKGIIDVYEHLDVIAFYRIVGNTSTPKYAAELGIYLFLGLFSCIYYKNICIKIILACYTIIVLILVFFTQSRGSFLAIPVTIILIFTIRDWKKGLIATIITFALMFSLFKYPSKIDNKVRVVNRIESSIMTKEKIKKDARYTIFMEGIEKAKNSTLLGEGFYKYKGNNIESYKNVDHYHNNFIETAVTQGLLTLSVFAIFLINLFISMLKNYLKENDRLKKYIKLLAISTFVFINFYGLFEVTFYFEKIYQLVFTIIAISFIIDNNGTKKYK</sequence>
<dbReference type="GO" id="GO:0016020">
    <property type="term" value="C:membrane"/>
    <property type="evidence" value="ECO:0007669"/>
    <property type="project" value="UniProtKB-SubCell"/>
</dbReference>
<gene>
    <name evidence="7" type="ORF">EII28_00675</name>
</gene>
<reference evidence="7" key="1">
    <citation type="submission" date="2018-11" db="EMBL/GenBank/DDBJ databases">
        <title>Genomes From Bacteria Associated with the Canine Oral Cavity: a Test Case for Automated Genome-Based Taxonomic Assignment.</title>
        <authorList>
            <person name="Coil D.A."/>
            <person name="Jospin G."/>
            <person name="Darling A.E."/>
            <person name="Wallis C."/>
            <person name="Davis I.J."/>
            <person name="Harris S."/>
            <person name="Eisen J.A."/>
            <person name="Holcombe L.J."/>
            <person name="O'Flynn C."/>
        </authorList>
    </citation>
    <scope>NUCLEOTIDE SEQUENCE [LARGE SCALE GENOMIC DNA]</scope>
    <source>
        <strain evidence="7">OH5060</strain>
    </source>
</reference>
<proteinExistence type="predicted"/>
<feature type="transmembrane region" description="Helical" evidence="5">
    <location>
        <begin position="12"/>
        <end position="30"/>
    </location>
</feature>
<dbReference type="InterPro" id="IPR007016">
    <property type="entry name" value="O-antigen_ligase-rel_domated"/>
</dbReference>
<feature type="transmembrane region" description="Helical" evidence="5">
    <location>
        <begin position="64"/>
        <end position="81"/>
    </location>
</feature>
<evidence type="ECO:0000256" key="5">
    <source>
        <dbReference type="SAM" id="Phobius"/>
    </source>
</evidence>
<name>A0A3P1VWD7_FUSNU</name>
<keyword evidence="7" id="KW-0436">Ligase</keyword>
<protein>
    <submittedName>
        <fullName evidence="7">O-antigen ligase family protein</fullName>
    </submittedName>
</protein>
<evidence type="ECO:0000256" key="4">
    <source>
        <dbReference type="ARBA" id="ARBA00023136"/>
    </source>
</evidence>
<dbReference type="GO" id="GO:0016874">
    <property type="term" value="F:ligase activity"/>
    <property type="evidence" value="ECO:0007669"/>
    <property type="project" value="UniProtKB-KW"/>
</dbReference>
<feature type="transmembrane region" description="Helical" evidence="5">
    <location>
        <begin position="356"/>
        <end position="374"/>
    </location>
</feature>
<feature type="domain" description="O-antigen ligase-related" evidence="6">
    <location>
        <begin position="190"/>
        <end position="328"/>
    </location>
</feature>
<dbReference type="Pfam" id="PF04932">
    <property type="entry name" value="Wzy_C"/>
    <property type="match status" value="1"/>
</dbReference>